<dbReference type="eggNOG" id="COG0834">
    <property type="taxonomic scope" value="Bacteria"/>
</dbReference>
<comment type="caution">
    <text evidence="3">The sequence shown here is derived from an EMBL/GenBank/DDBJ whole genome shotgun (WGS) entry which is preliminary data.</text>
</comment>
<evidence type="ECO:0000313" key="3">
    <source>
        <dbReference type="EMBL" id="EAR26879.1"/>
    </source>
</evidence>
<evidence type="ECO:0000256" key="1">
    <source>
        <dbReference type="SAM" id="SignalP"/>
    </source>
</evidence>
<keyword evidence="4" id="KW-1185">Reference proteome</keyword>
<dbReference type="Proteomes" id="UP000006201">
    <property type="component" value="Unassembled WGS sequence"/>
</dbReference>
<evidence type="ECO:0000259" key="2">
    <source>
        <dbReference type="Pfam" id="PF00497"/>
    </source>
</evidence>
<dbReference type="Gene3D" id="3.40.190.10">
    <property type="entry name" value="Periplasmic binding protein-like II"/>
    <property type="match status" value="2"/>
</dbReference>
<accession>A4CE67</accession>
<organism evidence="3 4">
    <name type="scientific">Pseudoalteromonas tunicata D2</name>
    <dbReference type="NCBI Taxonomy" id="87626"/>
    <lineage>
        <taxon>Bacteria</taxon>
        <taxon>Pseudomonadati</taxon>
        <taxon>Pseudomonadota</taxon>
        <taxon>Gammaproteobacteria</taxon>
        <taxon>Alteromonadales</taxon>
        <taxon>Pseudoalteromonadaceae</taxon>
        <taxon>Pseudoalteromonas</taxon>
    </lineage>
</organism>
<keyword evidence="1" id="KW-0732">Signal</keyword>
<feature type="signal peptide" evidence="1">
    <location>
        <begin position="1"/>
        <end position="31"/>
    </location>
</feature>
<proteinExistence type="predicted"/>
<dbReference type="STRING" id="87626.PTD2_09873"/>
<dbReference type="InterPro" id="IPR001638">
    <property type="entry name" value="Solute-binding_3/MltF_N"/>
</dbReference>
<dbReference type="PANTHER" id="PTHR38834:SF3">
    <property type="entry name" value="SOLUTE-BINDING PROTEIN FAMILY 3_N-TERMINAL DOMAIN-CONTAINING PROTEIN"/>
    <property type="match status" value="1"/>
</dbReference>
<dbReference type="AlphaFoldDB" id="A4CE67"/>
<protein>
    <submittedName>
        <fullName evidence="3">Putative ABC transporter, periplasmic substrate-binding protein</fullName>
    </submittedName>
</protein>
<dbReference type="SUPFAM" id="SSF53850">
    <property type="entry name" value="Periplasmic binding protein-like II"/>
    <property type="match status" value="1"/>
</dbReference>
<feature type="chain" id="PRO_5002667248" evidence="1">
    <location>
        <begin position="32"/>
        <end position="246"/>
    </location>
</feature>
<feature type="domain" description="Solute-binding protein family 3/N-terminal" evidence="2">
    <location>
        <begin position="38"/>
        <end position="240"/>
    </location>
</feature>
<dbReference type="EMBL" id="AAOH01000008">
    <property type="protein sequence ID" value="EAR26879.1"/>
    <property type="molecule type" value="Genomic_DNA"/>
</dbReference>
<name>A4CE67_9GAMM</name>
<gene>
    <name evidence="3" type="ORF">PTD2_09873</name>
</gene>
<dbReference type="Pfam" id="PF00497">
    <property type="entry name" value="SBP_bac_3"/>
    <property type="match status" value="1"/>
</dbReference>
<dbReference type="PANTHER" id="PTHR38834">
    <property type="entry name" value="PERIPLASMIC SUBSTRATE BINDING PROTEIN FAMILY 3"/>
    <property type="match status" value="1"/>
</dbReference>
<evidence type="ECO:0000313" key="4">
    <source>
        <dbReference type="Proteomes" id="UP000006201"/>
    </source>
</evidence>
<sequence>MLIFSHLNWRSLFVYFLLCKLLFSGSFAVQAETQLHVVTEEWPPFNYTDKNGQIVGRSTMVVEQLLRSANISYQIHSYPWVRALQRAKKVPNTMIYSIFQTPERVDQFKWLCPLIESPKIFLFRLASRNDLADLTLTQLSEHTVAVIKNDVADDFLRHNTQVHVDSSSLGVTNFRKLIAGRVDYMASTEFTMIENIKAQGLNDKIVVPEIAIAAATPKPLCMAFNLETDDTLIAKIATQMTKLKHQ</sequence>
<reference evidence="3 4" key="1">
    <citation type="submission" date="2006-02" db="EMBL/GenBank/DDBJ databases">
        <authorList>
            <person name="Moran M.A."/>
            <person name="Kjelleberg S."/>
            <person name="Egan S."/>
            <person name="Saunders N."/>
            <person name="Thomas T."/>
            <person name="Ferriera S."/>
            <person name="Johnson J."/>
            <person name="Kravitz S."/>
            <person name="Halpern A."/>
            <person name="Remington K."/>
            <person name="Beeson K."/>
            <person name="Tran B."/>
            <person name="Rogers Y.-H."/>
            <person name="Friedman R."/>
            <person name="Venter J.C."/>
        </authorList>
    </citation>
    <scope>NUCLEOTIDE SEQUENCE [LARGE SCALE GENOMIC DNA]</scope>
    <source>
        <strain evidence="3 4">D2</strain>
    </source>
</reference>
<dbReference type="RefSeq" id="WP_009839122.1">
    <property type="nucleotide sequence ID" value="NZ_AAOH01000008.1"/>
</dbReference>
<dbReference type="HOGENOM" id="CLU_064076_1_2_6"/>